<feature type="region of interest" description="Disordered" evidence="1">
    <location>
        <begin position="136"/>
        <end position="159"/>
    </location>
</feature>
<proteinExistence type="predicted"/>
<feature type="compositionally biased region" description="Basic and acidic residues" evidence="1">
    <location>
        <begin position="148"/>
        <end position="159"/>
    </location>
</feature>
<organism evidence="2 3">
    <name type="scientific">Tanacetum coccineum</name>
    <dbReference type="NCBI Taxonomy" id="301880"/>
    <lineage>
        <taxon>Eukaryota</taxon>
        <taxon>Viridiplantae</taxon>
        <taxon>Streptophyta</taxon>
        <taxon>Embryophyta</taxon>
        <taxon>Tracheophyta</taxon>
        <taxon>Spermatophyta</taxon>
        <taxon>Magnoliopsida</taxon>
        <taxon>eudicotyledons</taxon>
        <taxon>Gunneridae</taxon>
        <taxon>Pentapetalae</taxon>
        <taxon>asterids</taxon>
        <taxon>campanulids</taxon>
        <taxon>Asterales</taxon>
        <taxon>Asteraceae</taxon>
        <taxon>Asteroideae</taxon>
        <taxon>Anthemideae</taxon>
        <taxon>Anthemidinae</taxon>
        <taxon>Tanacetum</taxon>
    </lineage>
</organism>
<evidence type="ECO:0000313" key="2">
    <source>
        <dbReference type="EMBL" id="GJS95925.1"/>
    </source>
</evidence>
<dbReference type="EMBL" id="BQNB010011847">
    <property type="protein sequence ID" value="GJS95925.1"/>
    <property type="molecule type" value="Genomic_DNA"/>
</dbReference>
<gene>
    <name evidence="2" type="ORF">Tco_0802893</name>
</gene>
<comment type="caution">
    <text evidence="2">The sequence shown here is derived from an EMBL/GenBank/DDBJ whole genome shotgun (WGS) entry which is preliminary data.</text>
</comment>
<reference evidence="2" key="2">
    <citation type="submission" date="2022-01" db="EMBL/GenBank/DDBJ databases">
        <authorList>
            <person name="Yamashiro T."/>
            <person name="Shiraishi A."/>
            <person name="Satake H."/>
            <person name="Nakayama K."/>
        </authorList>
    </citation>
    <scope>NUCLEOTIDE SEQUENCE</scope>
</reference>
<protein>
    <submittedName>
        <fullName evidence="2">Uncharacterized protein</fullName>
    </submittedName>
</protein>
<sequence length="159" mass="17837">MKNQRGTTHTTSQKGSLPTDLYPYVPKLIKTFNDARYPGDGYQTRIQQIPKVPIKLNFVIMLDEMAKELTKSSTKALLDGLYEVSEPKKGKKAEDEKGGEYVISEVFYGQQTNTKSDGKDEDIVLEYMNDPIVKVDPVTPKSATLEPPRAEQRVPDMGP</sequence>
<name>A0ABQ5A032_9ASTR</name>
<dbReference type="Proteomes" id="UP001151760">
    <property type="component" value="Unassembled WGS sequence"/>
</dbReference>
<evidence type="ECO:0000313" key="3">
    <source>
        <dbReference type="Proteomes" id="UP001151760"/>
    </source>
</evidence>
<accession>A0ABQ5A032</accession>
<reference evidence="2" key="1">
    <citation type="journal article" date="2022" name="Int. J. Mol. Sci.">
        <title>Draft Genome of Tanacetum Coccineum: Genomic Comparison of Closely Related Tanacetum-Family Plants.</title>
        <authorList>
            <person name="Yamashiro T."/>
            <person name="Shiraishi A."/>
            <person name="Nakayama K."/>
            <person name="Satake H."/>
        </authorList>
    </citation>
    <scope>NUCLEOTIDE SEQUENCE</scope>
</reference>
<evidence type="ECO:0000256" key="1">
    <source>
        <dbReference type="SAM" id="MobiDB-lite"/>
    </source>
</evidence>
<keyword evidence="3" id="KW-1185">Reference proteome</keyword>